<dbReference type="EMBL" id="CP039393">
    <property type="protein sequence ID" value="QCD35793.1"/>
    <property type="molecule type" value="Genomic_DNA"/>
</dbReference>
<accession>A0A4P7VJ49</accession>
<dbReference type="PROSITE" id="PS51257">
    <property type="entry name" value="PROKAR_LIPOPROTEIN"/>
    <property type="match status" value="1"/>
</dbReference>
<dbReference type="GO" id="GO:0005975">
    <property type="term" value="P:carbohydrate metabolic process"/>
    <property type="evidence" value="ECO:0007669"/>
    <property type="project" value="UniProtKB-ARBA"/>
</dbReference>
<dbReference type="GO" id="GO:0004553">
    <property type="term" value="F:hydrolase activity, hydrolyzing O-glycosyl compounds"/>
    <property type="evidence" value="ECO:0007669"/>
    <property type="project" value="UniProtKB-ARBA"/>
</dbReference>
<reference evidence="1 2" key="1">
    <citation type="submission" date="2019-02" db="EMBL/GenBank/DDBJ databases">
        <title>Isolation and identification of novel species under the genus Muribaculum.</title>
        <authorList>
            <person name="Miyake S."/>
            <person name="Ding Y."/>
            <person name="Low A."/>
            <person name="Soh M."/>
            <person name="Seedorf H."/>
        </authorList>
    </citation>
    <scope>NUCLEOTIDE SEQUENCE [LARGE SCALE GENOMIC DNA]</scope>
    <source>
        <strain evidence="1 2">TLL-A4</strain>
    </source>
</reference>
<dbReference type="SUPFAM" id="SSF49899">
    <property type="entry name" value="Concanavalin A-like lectins/glucanases"/>
    <property type="match status" value="1"/>
</dbReference>
<dbReference type="Proteomes" id="UP000297031">
    <property type="component" value="Chromosome"/>
</dbReference>
<keyword evidence="2" id="KW-1185">Reference proteome</keyword>
<sequence length="248" mass="27839">MKRSSIYNVIIGMSIALIACRPQSQEIQPEVASDDTPSRNNVTECMVATQDVTFTHALNNADKYAKVLDNGTLEFKCPEGLDFFIDPNEGKLTNTTLPALLTKVDNTKPFTLTAKVTPEFTPEGLYNAADLLVYANDSLWQKLCFEQDEYGMHRIVSVRTKGTSDDNNHDKLDVPSVFLKISSDTHTIASYYSIDNNEWHMVRLYENYYPDSLLVGVSSQCPKRGSCTSLIEDITLNVDNVKDFRMGK</sequence>
<organism evidence="1 2">
    <name type="scientific">Muribaculum gordoncarteri</name>
    <dbReference type="NCBI Taxonomy" id="2530390"/>
    <lineage>
        <taxon>Bacteria</taxon>
        <taxon>Pseudomonadati</taxon>
        <taxon>Bacteroidota</taxon>
        <taxon>Bacteroidia</taxon>
        <taxon>Bacteroidales</taxon>
        <taxon>Muribaculaceae</taxon>
        <taxon>Muribaculum</taxon>
    </lineage>
</organism>
<dbReference type="KEGG" id="mgod:E7746_07790"/>
<evidence type="ECO:0000313" key="2">
    <source>
        <dbReference type="Proteomes" id="UP000297031"/>
    </source>
</evidence>
<dbReference type="RefSeq" id="WP_136410414.1">
    <property type="nucleotide sequence ID" value="NZ_CP039393.1"/>
</dbReference>
<dbReference type="OrthoDB" id="9808724at2"/>
<evidence type="ECO:0000313" key="1">
    <source>
        <dbReference type="EMBL" id="QCD35793.1"/>
    </source>
</evidence>
<proteinExistence type="predicted"/>
<protein>
    <submittedName>
        <fullName evidence="1">DUF1349 domain-containing protein</fullName>
    </submittedName>
</protein>
<gene>
    <name evidence="1" type="ORF">E7746_07790</name>
</gene>
<dbReference type="InterPro" id="IPR009784">
    <property type="entry name" value="DUF1349"/>
</dbReference>
<dbReference type="AlphaFoldDB" id="A0A4P7VJ49"/>
<dbReference type="Gene3D" id="2.60.120.200">
    <property type="match status" value="1"/>
</dbReference>
<dbReference type="InterPro" id="IPR013320">
    <property type="entry name" value="ConA-like_dom_sf"/>
</dbReference>
<dbReference type="Pfam" id="PF07081">
    <property type="entry name" value="DUF1349"/>
    <property type="match status" value="1"/>
</dbReference>
<name>A0A4P7VJ49_9BACT</name>